<feature type="compositionally biased region" description="Polar residues" evidence="1">
    <location>
        <begin position="11"/>
        <end position="29"/>
    </location>
</feature>
<reference evidence="3" key="1">
    <citation type="submission" date="2022-11" db="UniProtKB">
        <authorList>
            <consortium name="WormBaseParasite"/>
        </authorList>
    </citation>
    <scope>IDENTIFICATION</scope>
</reference>
<dbReference type="WBParaSite" id="scaffold12078_cov178.g16063">
    <property type="protein sequence ID" value="scaffold12078_cov178.g16063"/>
    <property type="gene ID" value="scaffold12078_cov178.g16063"/>
</dbReference>
<sequence length="246" mass="28049">MRCQPFRGKYQQESLYPNPSSISQNGKYSARSSFVSDNIYNYGGGGEKDDEKMDDDGWLTNSSSSPFNNQKLLSSTRDSLLEKSKNFKEKIFKNNFVEEKDDDTGTEPGEIPTDFDETNKLNNEELSFFENDGPDNLDKDIIWLIGGGKRVESSKTEHESLEEVDSWFSKDCQNKSQTFEDHLNSQNIGRKQIKEKEKQKEIILLDDKEEEDSVELISNDGTEPADILILNNFIEEIDNSVGNGQK</sequence>
<organism evidence="2 3">
    <name type="scientific">Meloidogyne javanica</name>
    <name type="common">Root-knot nematode worm</name>
    <dbReference type="NCBI Taxonomy" id="6303"/>
    <lineage>
        <taxon>Eukaryota</taxon>
        <taxon>Metazoa</taxon>
        <taxon>Ecdysozoa</taxon>
        <taxon>Nematoda</taxon>
        <taxon>Chromadorea</taxon>
        <taxon>Rhabditida</taxon>
        <taxon>Tylenchina</taxon>
        <taxon>Tylenchomorpha</taxon>
        <taxon>Tylenchoidea</taxon>
        <taxon>Meloidogynidae</taxon>
        <taxon>Meloidogyninae</taxon>
        <taxon>Meloidogyne</taxon>
        <taxon>Meloidogyne incognita group</taxon>
    </lineage>
</organism>
<proteinExistence type="predicted"/>
<feature type="region of interest" description="Disordered" evidence="1">
    <location>
        <begin position="1"/>
        <end position="29"/>
    </location>
</feature>
<name>A0A915LJY4_MELJA</name>
<protein>
    <submittedName>
        <fullName evidence="3">Uncharacterized protein</fullName>
    </submittedName>
</protein>
<feature type="compositionally biased region" description="Polar residues" evidence="1">
    <location>
        <begin position="59"/>
        <end position="71"/>
    </location>
</feature>
<dbReference type="Proteomes" id="UP000887561">
    <property type="component" value="Unplaced"/>
</dbReference>
<dbReference type="AlphaFoldDB" id="A0A915LJY4"/>
<accession>A0A915LJY4</accession>
<evidence type="ECO:0000313" key="3">
    <source>
        <dbReference type="WBParaSite" id="scaffold12078_cov178.g16063"/>
    </source>
</evidence>
<evidence type="ECO:0000313" key="2">
    <source>
        <dbReference type="Proteomes" id="UP000887561"/>
    </source>
</evidence>
<feature type="region of interest" description="Disordered" evidence="1">
    <location>
        <begin position="41"/>
        <end position="71"/>
    </location>
</feature>
<keyword evidence="2" id="KW-1185">Reference proteome</keyword>
<evidence type="ECO:0000256" key="1">
    <source>
        <dbReference type="SAM" id="MobiDB-lite"/>
    </source>
</evidence>